<name>A0AA49GKS3_9BACT</name>
<evidence type="ECO:0000313" key="1">
    <source>
        <dbReference type="EMBL" id="WKN34006.1"/>
    </source>
</evidence>
<accession>A0AA49GKS3</accession>
<evidence type="ECO:0008006" key="2">
    <source>
        <dbReference type="Google" id="ProtNLM"/>
    </source>
</evidence>
<gene>
    <name evidence="1" type="ORF">K4G66_16625</name>
</gene>
<dbReference type="AlphaFoldDB" id="A0AA49GKS3"/>
<organism evidence="1">
    <name type="scientific">Roseihalotalea indica</name>
    <dbReference type="NCBI Taxonomy" id="2867963"/>
    <lineage>
        <taxon>Bacteria</taxon>
        <taxon>Pseudomonadati</taxon>
        <taxon>Bacteroidota</taxon>
        <taxon>Cytophagia</taxon>
        <taxon>Cytophagales</taxon>
        <taxon>Catalimonadaceae</taxon>
        <taxon>Roseihalotalea</taxon>
    </lineage>
</organism>
<sequence>MATEEHLSLWLESSLRIKRSLGLQRGKNDKIDAIRISEYAYRYADQAVIWQPERQVVAKLGQLVGLRRRLLNAKSALKVPLYEISDFQDRKLQKEWAPPG</sequence>
<dbReference type="EMBL" id="CP120682">
    <property type="protein sequence ID" value="WKN34006.1"/>
    <property type="molecule type" value="Genomic_DNA"/>
</dbReference>
<reference evidence="1" key="2">
    <citation type="journal article" date="2024" name="Antonie Van Leeuwenhoek">
        <title>Roseihalotalea indica gen. nov., sp. nov., a halophilic Bacteroidetes from mesopelagic Southwest Indian Ocean with higher carbohydrate metabolic potential.</title>
        <authorList>
            <person name="Chen B."/>
            <person name="Zhang M."/>
            <person name="Lin D."/>
            <person name="Ye J."/>
            <person name="Tang K."/>
        </authorList>
    </citation>
    <scope>NUCLEOTIDE SEQUENCE</scope>
    <source>
        <strain evidence="1">TK19036</strain>
    </source>
</reference>
<reference evidence="1" key="1">
    <citation type="journal article" date="2023" name="Comput. Struct. Biotechnol. J.">
        <title>Discovery of a novel marine Bacteroidetes with a rich repertoire of carbohydrate-active enzymes.</title>
        <authorList>
            <person name="Chen B."/>
            <person name="Liu G."/>
            <person name="Chen Q."/>
            <person name="Wang H."/>
            <person name="Liu L."/>
            <person name="Tang K."/>
        </authorList>
    </citation>
    <scope>NUCLEOTIDE SEQUENCE</scope>
    <source>
        <strain evidence="1">TK19036</strain>
    </source>
</reference>
<proteinExistence type="predicted"/>
<protein>
    <recommendedName>
        <fullName evidence="2">Transposase</fullName>
    </recommendedName>
</protein>